<keyword evidence="3" id="KW-0804">Transcription</keyword>
<dbReference type="InterPro" id="IPR018060">
    <property type="entry name" value="HTH_AraC"/>
</dbReference>
<dbReference type="GO" id="GO:0003700">
    <property type="term" value="F:DNA-binding transcription factor activity"/>
    <property type="evidence" value="ECO:0007669"/>
    <property type="project" value="InterPro"/>
</dbReference>
<evidence type="ECO:0000256" key="1">
    <source>
        <dbReference type="ARBA" id="ARBA00023015"/>
    </source>
</evidence>
<dbReference type="Proteomes" id="UP000249577">
    <property type="component" value="Unassembled WGS sequence"/>
</dbReference>
<dbReference type="PANTHER" id="PTHR43130:SF3">
    <property type="entry name" value="HTH-TYPE TRANSCRIPTIONAL REGULATOR RV1931C"/>
    <property type="match status" value="1"/>
</dbReference>
<dbReference type="Pfam" id="PF12833">
    <property type="entry name" value="HTH_18"/>
    <property type="match status" value="1"/>
</dbReference>
<comment type="caution">
    <text evidence="5">The sequence shown here is derived from an EMBL/GenBank/DDBJ whole genome shotgun (WGS) entry which is preliminary data.</text>
</comment>
<evidence type="ECO:0000313" key="5">
    <source>
        <dbReference type="EMBL" id="PZQ10395.1"/>
    </source>
</evidence>
<gene>
    <name evidence="5" type="ORF">DI565_19965</name>
</gene>
<dbReference type="Gene3D" id="3.40.50.880">
    <property type="match status" value="1"/>
</dbReference>
<dbReference type="AlphaFoldDB" id="A0A2W5K5Q3"/>
<dbReference type="InterPro" id="IPR020449">
    <property type="entry name" value="Tscrpt_reg_AraC-type_HTH"/>
</dbReference>
<organism evidence="5 6">
    <name type="scientific">Ancylobacter novellus</name>
    <name type="common">Thiobacillus novellus</name>
    <dbReference type="NCBI Taxonomy" id="921"/>
    <lineage>
        <taxon>Bacteria</taxon>
        <taxon>Pseudomonadati</taxon>
        <taxon>Pseudomonadota</taxon>
        <taxon>Alphaproteobacteria</taxon>
        <taxon>Hyphomicrobiales</taxon>
        <taxon>Xanthobacteraceae</taxon>
        <taxon>Ancylobacter</taxon>
    </lineage>
</organism>
<proteinExistence type="predicted"/>
<dbReference type="Gene3D" id="1.10.10.60">
    <property type="entry name" value="Homeodomain-like"/>
    <property type="match status" value="2"/>
</dbReference>
<protein>
    <recommendedName>
        <fullName evidence="4">HTH araC/xylS-type domain-containing protein</fullName>
    </recommendedName>
</protein>
<evidence type="ECO:0000256" key="2">
    <source>
        <dbReference type="ARBA" id="ARBA00023125"/>
    </source>
</evidence>
<keyword evidence="1" id="KW-0805">Transcription regulation</keyword>
<dbReference type="PANTHER" id="PTHR43130">
    <property type="entry name" value="ARAC-FAMILY TRANSCRIPTIONAL REGULATOR"/>
    <property type="match status" value="1"/>
</dbReference>
<name>A0A2W5K5Q3_ANCNO</name>
<dbReference type="PROSITE" id="PS01124">
    <property type="entry name" value="HTH_ARAC_FAMILY_2"/>
    <property type="match status" value="1"/>
</dbReference>
<dbReference type="InterPro" id="IPR002818">
    <property type="entry name" value="DJ-1/PfpI"/>
</dbReference>
<dbReference type="EMBL" id="QFPN01000016">
    <property type="protein sequence ID" value="PZQ10395.1"/>
    <property type="molecule type" value="Genomic_DNA"/>
</dbReference>
<evidence type="ECO:0000259" key="4">
    <source>
        <dbReference type="PROSITE" id="PS01124"/>
    </source>
</evidence>
<dbReference type="InterPro" id="IPR009057">
    <property type="entry name" value="Homeodomain-like_sf"/>
</dbReference>
<feature type="domain" description="HTH araC/xylS-type" evidence="4">
    <location>
        <begin position="226"/>
        <end position="324"/>
    </location>
</feature>
<dbReference type="InterPro" id="IPR052158">
    <property type="entry name" value="INH-QAR"/>
</dbReference>
<dbReference type="SUPFAM" id="SSF52317">
    <property type="entry name" value="Class I glutamine amidotransferase-like"/>
    <property type="match status" value="1"/>
</dbReference>
<dbReference type="PROSITE" id="PS00041">
    <property type="entry name" value="HTH_ARAC_FAMILY_1"/>
    <property type="match status" value="1"/>
</dbReference>
<dbReference type="PRINTS" id="PR00032">
    <property type="entry name" value="HTHARAC"/>
</dbReference>
<accession>A0A2W5K5Q3</accession>
<dbReference type="GO" id="GO:0043565">
    <property type="term" value="F:sequence-specific DNA binding"/>
    <property type="evidence" value="ECO:0007669"/>
    <property type="project" value="InterPro"/>
</dbReference>
<reference evidence="5 6" key="1">
    <citation type="submission" date="2017-08" db="EMBL/GenBank/DDBJ databases">
        <title>Infants hospitalized years apart are colonized by the same room-sourced microbial strains.</title>
        <authorList>
            <person name="Brooks B."/>
            <person name="Olm M.R."/>
            <person name="Firek B.A."/>
            <person name="Baker R."/>
            <person name="Thomas B.C."/>
            <person name="Morowitz M.J."/>
            <person name="Banfield J.F."/>
        </authorList>
    </citation>
    <scope>NUCLEOTIDE SEQUENCE [LARGE SCALE GENOMIC DNA]</scope>
    <source>
        <strain evidence="5">S2_005_003_R2_43</strain>
    </source>
</reference>
<dbReference type="Pfam" id="PF01965">
    <property type="entry name" value="DJ-1_PfpI"/>
    <property type="match status" value="1"/>
</dbReference>
<dbReference type="SMART" id="SM00342">
    <property type="entry name" value="HTH_ARAC"/>
    <property type="match status" value="1"/>
</dbReference>
<evidence type="ECO:0000256" key="3">
    <source>
        <dbReference type="ARBA" id="ARBA00023163"/>
    </source>
</evidence>
<dbReference type="SUPFAM" id="SSF46689">
    <property type="entry name" value="Homeodomain-like"/>
    <property type="match status" value="2"/>
</dbReference>
<keyword evidence="2" id="KW-0238">DNA-binding</keyword>
<dbReference type="InterPro" id="IPR018062">
    <property type="entry name" value="HTH_AraC-typ_CS"/>
</dbReference>
<dbReference type="InterPro" id="IPR029062">
    <property type="entry name" value="Class_I_gatase-like"/>
</dbReference>
<sequence length="349" mass="38163">MQRKRPLSEPLPAPQNVTLLVLPGAADLDVSMTLEILRITNSLSNRSAVDVSIMTIDDSPVTLTNGRTLAPTGGADTFKHIDLCLVLSHVNPKPELWTRIQTVIRKLARQSAAMAATDHGPLLLAAAGLLQGKVATCHIDLMVAARETYPEVRWVDRLFVREGAVLTCAGHLAVVDMLLTEIAALMGEDFRSTLAAELVAPPLRVGGASQRDASVRLRASDDLRIQEAIRLMRAHIETPLSVESIAKRVGISQRALELSWRRSLGCSPKRYYMQERINHACSLLLFSNLAINEISYACGFSSSATFSRAFSSFANVTPRDYRLAHGNKIAPLLPVSESHRSEKRRGASQ</sequence>
<evidence type="ECO:0000313" key="6">
    <source>
        <dbReference type="Proteomes" id="UP000249577"/>
    </source>
</evidence>